<dbReference type="Proteomes" id="UP001302349">
    <property type="component" value="Chromosome"/>
</dbReference>
<dbReference type="RefSeq" id="WP_317487044.1">
    <property type="nucleotide sequence ID" value="NZ_CP136051.1"/>
</dbReference>
<dbReference type="EMBL" id="CP136051">
    <property type="protein sequence ID" value="WOK04229.1"/>
    <property type="molecule type" value="Genomic_DNA"/>
</dbReference>
<keyword evidence="3" id="KW-1185">Reference proteome</keyword>
<feature type="transmembrane region" description="Helical" evidence="1">
    <location>
        <begin position="173"/>
        <end position="196"/>
    </location>
</feature>
<evidence type="ECO:0000256" key="1">
    <source>
        <dbReference type="SAM" id="Phobius"/>
    </source>
</evidence>
<keyword evidence="1" id="KW-0812">Transmembrane</keyword>
<name>A0ABZ0IJ96_9BACT</name>
<organism evidence="2 3">
    <name type="scientific">Imperialibacter roseus</name>
    <dbReference type="NCBI Taxonomy" id="1324217"/>
    <lineage>
        <taxon>Bacteria</taxon>
        <taxon>Pseudomonadati</taxon>
        <taxon>Bacteroidota</taxon>
        <taxon>Cytophagia</taxon>
        <taxon>Cytophagales</taxon>
        <taxon>Flammeovirgaceae</taxon>
        <taxon>Imperialibacter</taxon>
    </lineage>
</organism>
<evidence type="ECO:0000313" key="2">
    <source>
        <dbReference type="EMBL" id="WOK04229.1"/>
    </source>
</evidence>
<proteinExistence type="predicted"/>
<keyword evidence="1" id="KW-0472">Membrane</keyword>
<gene>
    <name evidence="2" type="ORF">RT717_14205</name>
</gene>
<feature type="transmembrane region" description="Helical" evidence="1">
    <location>
        <begin position="112"/>
        <end position="134"/>
    </location>
</feature>
<sequence>MITEDQLDFITSKVKESSISSKEVQDDLIDHFYCLIEEDMGEGMSFEVAYQKAFQQTTPNGFDEIQEEVFFVLNFNKITNMKRITYLTGFISTLGLTLSVVFKSLHLPGASILLFGSIIVTAFLFAPLLLVSHLKSNGTYSPSERMKWIVGAAGFMMLALGSILNMLHLAGSGAVLISGAFLFGFGFLPFLFYSLYKQSLETV</sequence>
<accession>A0ABZ0IJ96</accession>
<reference evidence="2 3" key="1">
    <citation type="journal article" date="2023" name="Microbiol. Resour. Announc.">
        <title>Complete Genome Sequence of Imperialibacter roseus strain P4T.</title>
        <authorList>
            <person name="Tizabi D.R."/>
            <person name="Bachvaroff T."/>
            <person name="Hill R.T."/>
        </authorList>
    </citation>
    <scope>NUCLEOTIDE SEQUENCE [LARGE SCALE GENOMIC DNA]</scope>
    <source>
        <strain evidence="2 3">P4T</strain>
    </source>
</reference>
<evidence type="ECO:0000313" key="3">
    <source>
        <dbReference type="Proteomes" id="UP001302349"/>
    </source>
</evidence>
<protein>
    <submittedName>
        <fullName evidence="2">Uncharacterized protein</fullName>
    </submittedName>
</protein>
<keyword evidence="1" id="KW-1133">Transmembrane helix</keyword>
<feature type="transmembrane region" description="Helical" evidence="1">
    <location>
        <begin position="84"/>
        <end position="106"/>
    </location>
</feature>
<feature type="transmembrane region" description="Helical" evidence="1">
    <location>
        <begin position="146"/>
        <end position="167"/>
    </location>
</feature>